<feature type="domain" description="HAMP" evidence="11">
    <location>
        <begin position="406"/>
        <end position="458"/>
    </location>
</feature>
<dbReference type="SMART" id="SM00448">
    <property type="entry name" value="REC"/>
    <property type="match status" value="1"/>
</dbReference>
<comment type="catalytic activity">
    <reaction evidence="1">
        <text>ATP + protein L-histidine = ADP + protein N-phospho-L-histidine.</text>
        <dbReference type="EC" id="2.7.13.3"/>
    </reaction>
</comment>
<dbReference type="Pfam" id="PF00512">
    <property type="entry name" value="HisKA"/>
    <property type="match status" value="1"/>
</dbReference>
<dbReference type="PANTHER" id="PTHR43047:SF72">
    <property type="entry name" value="OSMOSENSING HISTIDINE PROTEIN KINASE SLN1"/>
    <property type="match status" value="1"/>
</dbReference>
<dbReference type="Pfam" id="PF02518">
    <property type="entry name" value="HATPase_c"/>
    <property type="match status" value="1"/>
</dbReference>
<dbReference type="AlphaFoldDB" id="A0A917PRS6"/>
<evidence type="ECO:0000256" key="6">
    <source>
        <dbReference type="ARBA" id="ARBA00022777"/>
    </source>
</evidence>
<evidence type="ECO:0000313" key="12">
    <source>
        <dbReference type="EMBL" id="GGJ89044.1"/>
    </source>
</evidence>
<dbReference type="InterPro" id="IPR036097">
    <property type="entry name" value="HisK_dim/P_sf"/>
</dbReference>
<dbReference type="SMART" id="SM00387">
    <property type="entry name" value="HATPase_c"/>
    <property type="match status" value="1"/>
</dbReference>
<dbReference type="Proteomes" id="UP000635983">
    <property type="component" value="Unassembled WGS sequence"/>
</dbReference>
<dbReference type="EC" id="2.7.13.3" evidence="3"/>
<dbReference type="GO" id="GO:0000155">
    <property type="term" value="F:phosphorelay sensor kinase activity"/>
    <property type="evidence" value="ECO:0007669"/>
    <property type="project" value="InterPro"/>
</dbReference>
<keyword evidence="8" id="KW-0812">Transmembrane</keyword>
<evidence type="ECO:0000256" key="2">
    <source>
        <dbReference type="ARBA" id="ARBA00004370"/>
    </source>
</evidence>
<dbReference type="PANTHER" id="PTHR43047">
    <property type="entry name" value="TWO-COMPONENT HISTIDINE PROTEIN KINASE"/>
    <property type="match status" value="1"/>
</dbReference>
<dbReference type="Gene3D" id="3.30.565.10">
    <property type="entry name" value="Histidine kinase-like ATPase, C-terminal domain"/>
    <property type="match status" value="1"/>
</dbReference>
<dbReference type="InterPro" id="IPR003594">
    <property type="entry name" value="HATPase_dom"/>
</dbReference>
<feature type="modified residue" description="4-aspartylphosphate" evidence="7">
    <location>
        <position position="767"/>
    </location>
</feature>
<keyword evidence="13" id="KW-1185">Reference proteome</keyword>
<name>A0A917PRS6_9PSED</name>
<keyword evidence="4 7" id="KW-0597">Phosphoprotein</keyword>
<dbReference type="Gene3D" id="6.10.340.10">
    <property type="match status" value="1"/>
</dbReference>
<evidence type="ECO:0000256" key="7">
    <source>
        <dbReference type="PROSITE-ProRule" id="PRU00169"/>
    </source>
</evidence>
<keyword evidence="8" id="KW-1133">Transmembrane helix</keyword>
<dbReference type="PROSITE" id="PS50110">
    <property type="entry name" value="RESPONSE_REGULATORY"/>
    <property type="match status" value="1"/>
</dbReference>
<dbReference type="Gene3D" id="1.10.287.130">
    <property type="match status" value="1"/>
</dbReference>
<feature type="transmembrane region" description="Helical" evidence="8">
    <location>
        <begin position="12"/>
        <end position="38"/>
    </location>
</feature>
<dbReference type="SUPFAM" id="SSF47384">
    <property type="entry name" value="Homodimeric domain of signal transducing histidine kinase"/>
    <property type="match status" value="1"/>
</dbReference>
<reference evidence="12" key="2">
    <citation type="submission" date="2020-09" db="EMBL/GenBank/DDBJ databases">
        <authorList>
            <person name="Sun Q."/>
            <person name="Ohkuma M."/>
        </authorList>
    </citation>
    <scope>NUCLEOTIDE SEQUENCE</scope>
    <source>
        <strain evidence="12">JCM 30078</strain>
    </source>
</reference>
<dbReference type="CDD" id="cd00082">
    <property type="entry name" value="HisKA"/>
    <property type="match status" value="1"/>
</dbReference>
<protein>
    <recommendedName>
        <fullName evidence="3">histidine kinase</fullName>
        <ecNumber evidence="3">2.7.13.3</ecNumber>
    </recommendedName>
</protein>
<proteinExistence type="predicted"/>
<evidence type="ECO:0000259" key="9">
    <source>
        <dbReference type="PROSITE" id="PS50109"/>
    </source>
</evidence>
<evidence type="ECO:0000259" key="10">
    <source>
        <dbReference type="PROSITE" id="PS50110"/>
    </source>
</evidence>
<feature type="domain" description="Response regulatory" evidence="10">
    <location>
        <begin position="719"/>
        <end position="833"/>
    </location>
</feature>
<evidence type="ECO:0000256" key="1">
    <source>
        <dbReference type="ARBA" id="ARBA00000085"/>
    </source>
</evidence>
<dbReference type="Gene3D" id="3.40.50.2300">
    <property type="match status" value="1"/>
</dbReference>
<evidence type="ECO:0000256" key="5">
    <source>
        <dbReference type="ARBA" id="ARBA00022679"/>
    </source>
</evidence>
<dbReference type="Gene3D" id="3.30.450.20">
    <property type="entry name" value="PAS domain"/>
    <property type="match status" value="1"/>
</dbReference>
<dbReference type="InterPro" id="IPR011006">
    <property type="entry name" value="CheY-like_superfamily"/>
</dbReference>
<comment type="subcellular location">
    <subcellularLocation>
        <location evidence="2">Membrane</location>
    </subcellularLocation>
</comment>
<dbReference type="InterPro" id="IPR003660">
    <property type="entry name" value="HAMP_dom"/>
</dbReference>
<dbReference type="InterPro" id="IPR003661">
    <property type="entry name" value="HisK_dim/P_dom"/>
</dbReference>
<dbReference type="InterPro" id="IPR004358">
    <property type="entry name" value="Sig_transdc_His_kin-like_C"/>
</dbReference>
<feature type="transmembrane region" description="Helical" evidence="8">
    <location>
        <begin position="378"/>
        <end position="399"/>
    </location>
</feature>
<sequence>MSASRPPGVRQWIWRAFVQSALVPLLLVEIGFIAIYLLSNDAIRDAQIEHLRETALSDLRNAADTQTRLMEEKLRHVADTTDLYRSLTAQALDSKGPVPEDDEPLVVTADGVRYSARDTGGPASFYSNATPLFLHDMTKVARLSLADNMMRVIHQQNPMVTSVYFNGWDNYNRIYPWMDTAATYPHDLMTARYNFYYLADAAHNPSREVVWTDVYLDPAGRGWMLSAVAPVYRNDFLEGVTGIDITVASLLKQMGRLELPWNGYAVLVSDTLNVMALPAAGETDFGLTELTAHTYHRAISDDTFKPDDFNLAKRDTTRPLAKAIAAAPEGVMSIELDGRKRLVAWATVDPTGWHLLSVIDEQSLFYQTDAMADRYERIGLLLIAGLSLFYLLCSLFMWWRSRRLSHALLQPISGISQMMAAIGQGQWRPARPEARIGELQRMVEDTASMGEKLQQSEASLRKANADALASNLAKSKFISSISHELRTPLNAIQGFAQLLQLETSENRQRRSELLGEIVSASRHLNQLLGDILEWSGAQNERRRIELAPIALRGLFKECGELVRLDAEGHGLRLDIELPDANIGVVGDARRLRQVLLNLLSNAIKYNRKGGQVTLGCQVEGSVARLWVRDTGIGIDPALHERLFEPFQRLGQESSNIPGTGIGLSLCREYVRQMKGRIGVDSSVGGGSEFWVELPATVIDMGIASVRPLPIAAPVSAKPRVVYVEDDRASQMLIIKALQDIADVEAIADGANALEHVFDNPPDLILLDLNIPGMRGSDVVQRLRTHPKTASLPIVMVTAALESEFERLSTLDCQGLLRKPVELDELRRTVASLLTN</sequence>
<evidence type="ECO:0000256" key="3">
    <source>
        <dbReference type="ARBA" id="ARBA00012438"/>
    </source>
</evidence>
<evidence type="ECO:0000256" key="4">
    <source>
        <dbReference type="ARBA" id="ARBA00022553"/>
    </source>
</evidence>
<feature type="domain" description="Histidine kinase" evidence="9">
    <location>
        <begin position="480"/>
        <end position="697"/>
    </location>
</feature>
<gene>
    <name evidence="12" type="ORF">GCM10009304_13230</name>
</gene>
<accession>A0A917PRS6</accession>
<keyword evidence="8" id="KW-0472">Membrane</keyword>
<dbReference type="SUPFAM" id="SSF52172">
    <property type="entry name" value="CheY-like"/>
    <property type="match status" value="1"/>
</dbReference>
<dbReference type="InterPro" id="IPR036890">
    <property type="entry name" value="HATPase_C_sf"/>
</dbReference>
<keyword evidence="6 12" id="KW-0418">Kinase</keyword>
<reference evidence="12" key="1">
    <citation type="journal article" date="2014" name="Int. J. Syst. Evol. Microbiol.">
        <title>Complete genome sequence of Corynebacterium casei LMG S-19264T (=DSM 44701T), isolated from a smear-ripened cheese.</title>
        <authorList>
            <consortium name="US DOE Joint Genome Institute (JGI-PGF)"/>
            <person name="Walter F."/>
            <person name="Albersmeier A."/>
            <person name="Kalinowski J."/>
            <person name="Ruckert C."/>
        </authorList>
    </citation>
    <scope>NUCLEOTIDE SEQUENCE</scope>
    <source>
        <strain evidence="12">JCM 30078</strain>
    </source>
</reference>
<dbReference type="RefSeq" id="WP_188982382.1">
    <property type="nucleotide sequence ID" value="NZ_BMPO01000003.1"/>
</dbReference>
<dbReference type="SUPFAM" id="SSF55874">
    <property type="entry name" value="ATPase domain of HSP90 chaperone/DNA topoisomerase II/histidine kinase"/>
    <property type="match status" value="1"/>
</dbReference>
<dbReference type="GO" id="GO:0005886">
    <property type="term" value="C:plasma membrane"/>
    <property type="evidence" value="ECO:0007669"/>
    <property type="project" value="UniProtKB-ARBA"/>
</dbReference>
<comment type="caution">
    <text evidence="12">The sequence shown here is derived from an EMBL/GenBank/DDBJ whole genome shotgun (WGS) entry which is preliminary data.</text>
</comment>
<dbReference type="InterPro" id="IPR005467">
    <property type="entry name" value="His_kinase_dom"/>
</dbReference>
<keyword evidence="5" id="KW-0808">Transferase</keyword>
<evidence type="ECO:0000256" key="8">
    <source>
        <dbReference type="SAM" id="Phobius"/>
    </source>
</evidence>
<dbReference type="PROSITE" id="PS50109">
    <property type="entry name" value="HIS_KIN"/>
    <property type="match status" value="1"/>
</dbReference>
<evidence type="ECO:0000313" key="13">
    <source>
        <dbReference type="Proteomes" id="UP000635983"/>
    </source>
</evidence>
<dbReference type="GO" id="GO:0009927">
    <property type="term" value="F:histidine phosphotransfer kinase activity"/>
    <property type="evidence" value="ECO:0007669"/>
    <property type="project" value="TreeGrafter"/>
</dbReference>
<dbReference type="InterPro" id="IPR001789">
    <property type="entry name" value="Sig_transdc_resp-reg_receiver"/>
</dbReference>
<dbReference type="Pfam" id="PF00072">
    <property type="entry name" value="Response_reg"/>
    <property type="match status" value="1"/>
</dbReference>
<dbReference type="PRINTS" id="PR00344">
    <property type="entry name" value="BCTRLSENSOR"/>
</dbReference>
<organism evidence="12 13">
    <name type="scientific">Pseudomonas matsuisoli</name>
    <dbReference type="NCBI Taxonomy" id="1515666"/>
    <lineage>
        <taxon>Bacteria</taxon>
        <taxon>Pseudomonadati</taxon>
        <taxon>Pseudomonadota</taxon>
        <taxon>Gammaproteobacteria</taxon>
        <taxon>Pseudomonadales</taxon>
        <taxon>Pseudomonadaceae</taxon>
        <taxon>Pseudomonas</taxon>
    </lineage>
</organism>
<evidence type="ECO:0000259" key="11">
    <source>
        <dbReference type="PROSITE" id="PS50885"/>
    </source>
</evidence>
<dbReference type="SMART" id="SM00388">
    <property type="entry name" value="HisKA"/>
    <property type="match status" value="1"/>
</dbReference>
<dbReference type="FunFam" id="3.30.565.10:FF:000006">
    <property type="entry name" value="Sensor histidine kinase WalK"/>
    <property type="match status" value="1"/>
</dbReference>
<dbReference type="EMBL" id="BMPO01000003">
    <property type="protein sequence ID" value="GGJ89044.1"/>
    <property type="molecule type" value="Genomic_DNA"/>
</dbReference>
<dbReference type="PROSITE" id="PS50885">
    <property type="entry name" value="HAMP"/>
    <property type="match status" value="1"/>
</dbReference>